<organism evidence="1 2">
    <name type="scientific">Paxillus rubicundulus Ve08.2h10</name>
    <dbReference type="NCBI Taxonomy" id="930991"/>
    <lineage>
        <taxon>Eukaryota</taxon>
        <taxon>Fungi</taxon>
        <taxon>Dikarya</taxon>
        <taxon>Basidiomycota</taxon>
        <taxon>Agaricomycotina</taxon>
        <taxon>Agaricomycetes</taxon>
        <taxon>Agaricomycetidae</taxon>
        <taxon>Boletales</taxon>
        <taxon>Paxilineae</taxon>
        <taxon>Paxillaceae</taxon>
        <taxon>Paxillus</taxon>
    </lineage>
</organism>
<name>A0A0D0DE51_9AGAM</name>
<protein>
    <submittedName>
        <fullName evidence="1">Uncharacterized protein</fullName>
    </submittedName>
</protein>
<reference evidence="1 2" key="1">
    <citation type="submission" date="2014-04" db="EMBL/GenBank/DDBJ databases">
        <authorList>
            <consortium name="DOE Joint Genome Institute"/>
            <person name="Kuo A."/>
            <person name="Kohler A."/>
            <person name="Jargeat P."/>
            <person name="Nagy L.G."/>
            <person name="Floudas D."/>
            <person name="Copeland A."/>
            <person name="Barry K.W."/>
            <person name="Cichocki N."/>
            <person name="Veneault-Fourrey C."/>
            <person name="LaButti K."/>
            <person name="Lindquist E.A."/>
            <person name="Lipzen A."/>
            <person name="Lundell T."/>
            <person name="Morin E."/>
            <person name="Murat C."/>
            <person name="Sun H."/>
            <person name="Tunlid A."/>
            <person name="Henrissat B."/>
            <person name="Grigoriev I.V."/>
            <person name="Hibbett D.S."/>
            <person name="Martin F."/>
            <person name="Nordberg H.P."/>
            <person name="Cantor M.N."/>
            <person name="Hua S.X."/>
        </authorList>
    </citation>
    <scope>NUCLEOTIDE SEQUENCE [LARGE SCALE GENOMIC DNA]</scope>
    <source>
        <strain evidence="1 2">Ve08.2h10</strain>
    </source>
</reference>
<reference evidence="2" key="2">
    <citation type="submission" date="2015-01" db="EMBL/GenBank/DDBJ databases">
        <title>Evolutionary Origins and Diversification of the Mycorrhizal Mutualists.</title>
        <authorList>
            <consortium name="DOE Joint Genome Institute"/>
            <consortium name="Mycorrhizal Genomics Consortium"/>
            <person name="Kohler A."/>
            <person name="Kuo A."/>
            <person name="Nagy L.G."/>
            <person name="Floudas D."/>
            <person name="Copeland A."/>
            <person name="Barry K.W."/>
            <person name="Cichocki N."/>
            <person name="Veneault-Fourrey C."/>
            <person name="LaButti K."/>
            <person name="Lindquist E.A."/>
            <person name="Lipzen A."/>
            <person name="Lundell T."/>
            <person name="Morin E."/>
            <person name="Murat C."/>
            <person name="Riley R."/>
            <person name="Ohm R."/>
            <person name="Sun H."/>
            <person name="Tunlid A."/>
            <person name="Henrissat B."/>
            <person name="Grigoriev I.V."/>
            <person name="Hibbett D.S."/>
            <person name="Martin F."/>
        </authorList>
    </citation>
    <scope>NUCLEOTIDE SEQUENCE [LARGE SCALE GENOMIC DNA]</scope>
    <source>
        <strain evidence="2">Ve08.2h10</strain>
    </source>
</reference>
<dbReference type="EMBL" id="KN826382">
    <property type="protein sequence ID" value="KIK79089.1"/>
    <property type="molecule type" value="Genomic_DNA"/>
</dbReference>
<dbReference type="InParanoid" id="A0A0D0DE51"/>
<dbReference type="AlphaFoldDB" id="A0A0D0DE51"/>
<accession>A0A0D0DE51</accession>
<gene>
    <name evidence="1" type="ORF">PAXRUDRAFT_36514</name>
</gene>
<evidence type="ECO:0000313" key="1">
    <source>
        <dbReference type="EMBL" id="KIK79089.1"/>
    </source>
</evidence>
<proteinExistence type="predicted"/>
<dbReference type="Proteomes" id="UP000054538">
    <property type="component" value="Unassembled WGS sequence"/>
</dbReference>
<dbReference type="STRING" id="930991.A0A0D0DE51"/>
<evidence type="ECO:0000313" key="2">
    <source>
        <dbReference type="Proteomes" id="UP000054538"/>
    </source>
</evidence>
<dbReference type="HOGENOM" id="CLU_078867_2_0_1"/>
<dbReference type="OrthoDB" id="3269001at2759"/>
<keyword evidence="2" id="KW-1185">Reference proteome</keyword>
<sequence>MSNLICTSILPGPKEQNPDQIQCFLWPIISDLLCLWKHGIVIPTESFPQDRLVHIILVAVVCDKPAAHKIGSFVSYSHTNFCTVWWISIKDKDKPKAFEKGAFQPRTNEEQCELGEQYRQLTLPTAHKIFVKEFATQYTQLTQSLYFDLVNLVTYYLSMLHFSRPCEDSFLQHMGLKQNPPTRP</sequence>